<dbReference type="PANTHER" id="PTHR15503">
    <property type="entry name" value="LDOC1 RELATED"/>
    <property type="match status" value="1"/>
</dbReference>
<evidence type="ECO:0008006" key="3">
    <source>
        <dbReference type="Google" id="ProtNLM"/>
    </source>
</evidence>
<proteinExistence type="predicted"/>
<keyword evidence="2" id="KW-1185">Reference proteome</keyword>
<dbReference type="InterPro" id="IPR043502">
    <property type="entry name" value="DNA/RNA_pol_sf"/>
</dbReference>
<protein>
    <recommendedName>
        <fullName evidence="3">Reverse transcriptase domain-containing protein</fullName>
    </recommendedName>
</protein>
<gene>
    <name evidence="1" type="ORF">KSP39_PZI004220</name>
</gene>
<evidence type="ECO:0000313" key="2">
    <source>
        <dbReference type="Proteomes" id="UP001418222"/>
    </source>
</evidence>
<name>A0AAP0GCR6_9ASPA</name>
<dbReference type="EMBL" id="JBBWWQ010000003">
    <property type="protein sequence ID" value="KAK8951729.1"/>
    <property type="molecule type" value="Genomic_DNA"/>
</dbReference>
<reference evidence="1 2" key="1">
    <citation type="journal article" date="2022" name="Nat. Plants">
        <title>Genomes of leafy and leafless Platanthera orchids illuminate the evolution of mycoheterotrophy.</title>
        <authorList>
            <person name="Li M.H."/>
            <person name="Liu K.W."/>
            <person name="Li Z."/>
            <person name="Lu H.C."/>
            <person name="Ye Q.L."/>
            <person name="Zhang D."/>
            <person name="Wang J.Y."/>
            <person name="Li Y.F."/>
            <person name="Zhong Z.M."/>
            <person name="Liu X."/>
            <person name="Yu X."/>
            <person name="Liu D.K."/>
            <person name="Tu X.D."/>
            <person name="Liu B."/>
            <person name="Hao Y."/>
            <person name="Liao X.Y."/>
            <person name="Jiang Y.T."/>
            <person name="Sun W.H."/>
            <person name="Chen J."/>
            <person name="Chen Y.Q."/>
            <person name="Ai Y."/>
            <person name="Zhai J.W."/>
            <person name="Wu S.S."/>
            <person name="Zhou Z."/>
            <person name="Hsiao Y.Y."/>
            <person name="Wu W.L."/>
            <person name="Chen Y.Y."/>
            <person name="Lin Y.F."/>
            <person name="Hsu J.L."/>
            <person name="Li C.Y."/>
            <person name="Wang Z.W."/>
            <person name="Zhao X."/>
            <person name="Zhong W.Y."/>
            <person name="Ma X.K."/>
            <person name="Ma L."/>
            <person name="Huang J."/>
            <person name="Chen G.Z."/>
            <person name="Huang M.Z."/>
            <person name="Huang L."/>
            <person name="Peng D.H."/>
            <person name="Luo Y.B."/>
            <person name="Zou S.Q."/>
            <person name="Chen S.P."/>
            <person name="Lan S."/>
            <person name="Tsai W.C."/>
            <person name="Van de Peer Y."/>
            <person name="Liu Z.J."/>
        </authorList>
    </citation>
    <scope>NUCLEOTIDE SEQUENCE [LARGE SCALE GENOMIC DNA]</scope>
    <source>
        <strain evidence="1">Lor287</strain>
    </source>
</reference>
<evidence type="ECO:0000313" key="1">
    <source>
        <dbReference type="EMBL" id="KAK8951729.1"/>
    </source>
</evidence>
<sequence>MDDSQPMSIYGFQDKVFPVISVVRAWRAIESGCEAFLVSISALETAFVTPCLEDVPVVQEFPDVFPDSLPRLPPEIEVEFVIDLEPGTRPIAKAPYCMAPHELEELRTQLDEFLECGFIRPISSPWGALVLFVNKKDGSMRHCIDYRELNKITIKNRYLLPRIDDLFD</sequence>
<dbReference type="AlphaFoldDB" id="A0AAP0GCR6"/>
<dbReference type="SUPFAM" id="SSF56672">
    <property type="entry name" value="DNA/RNA polymerases"/>
    <property type="match status" value="1"/>
</dbReference>
<dbReference type="Proteomes" id="UP001418222">
    <property type="component" value="Unassembled WGS sequence"/>
</dbReference>
<dbReference type="PANTHER" id="PTHR15503:SF45">
    <property type="entry name" value="RNA-DIRECTED DNA POLYMERASE HOMOLOG"/>
    <property type="match status" value="1"/>
</dbReference>
<dbReference type="Gene3D" id="3.10.10.10">
    <property type="entry name" value="HIV Type 1 Reverse Transcriptase, subunit A, domain 1"/>
    <property type="match status" value="1"/>
</dbReference>
<comment type="caution">
    <text evidence="1">The sequence shown here is derived from an EMBL/GenBank/DDBJ whole genome shotgun (WGS) entry which is preliminary data.</text>
</comment>
<organism evidence="1 2">
    <name type="scientific">Platanthera zijinensis</name>
    <dbReference type="NCBI Taxonomy" id="2320716"/>
    <lineage>
        <taxon>Eukaryota</taxon>
        <taxon>Viridiplantae</taxon>
        <taxon>Streptophyta</taxon>
        <taxon>Embryophyta</taxon>
        <taxon>Tracheophyta</taxon>
        <taxon>Spermatophyta</taxon>
        <taxon>Magnoliopsida</taxon>
        <taxon>Liliopsida</taxon>
        <taxon>Asparagales</taxon>
        <taxon>Orchidaceae</taxon>
        <taxon>Orchidoideae</taxon>
        <taxon>Orchideae</taxon>
        <taxon>Orchidinae</taxon>
        <taxon>Platanthera</taxon>
    </lineage>
</organism>
<accession>A0AAP0GCR6</accession>
<dbReference type="InterPro" id="IPR032567">
    <property type="entry name" value="RTL1-rel"/>
</dbReference>